<dbReference type="AlphaFoldDB" id="A0A6N9TQB6"/>
<evidence type="ECO:0000313" key="7">
    <source>
        <dbReference type="EMBL" id="NDY43461.1"/>
    </source>
</evidence>
<dbReference type="GO" id="GO:0003677">
    <property type="term" value="F:DNA binding"/>
    <property type="evidence" value="ECO:0007669"/>
    <property type="project" value="UniProtKB-KW"/>
</dbReference>
<accession>A0A6N9TQB6</accession>
<sequence>MGTEAGGAGEALLAVADALSRELQGLRFGPPVTHVYHPLEYARAPYAAYVARFGRAPKEVVLVGMNPGPWGMAQTGVPFGDVASVRGWMGIEAPVGRPGREHPKRPVLGFACPRREVSGTRLWGWARDRFGTPERFFARFFVANYCPLLFLEAEGRNRTPDHLGAAERAPLLAACDRALRATVEILRPRVVAGIGAFAAARAEAALGGLDVRVGRLTHPSPANPAANRGWRERAERELATLGVVL</sequence>
<protein>
    <submittedName>
        <fullName evidence="7">Single-stranded DNA-binding protein</fullName>
    </submittedName>
</protein>
<evidence type="ECO:0000256" key="3">
    <source>
        <dbReference type="ARBA" id="ARBA00022801"/>
    </source>
</evidence>
<keyword evidence="2" id="KW-0227">DNA damage</keyword>
<dbReference type="FunFam" id="3.40.470.10:FF:000005">
    <property type="entry name" value="Single-strand selective monofunctional uracil DNA glycosylase"/>
    <property type="match status" value="1"/>
</dbReference>
<dbReference type="Gene3D" id="3.40.470.10">
    <property type="entry name" value="Uracil-DNA glycosylase-like domain"/>
    <property type="match status" value="1"/>
</dbReference>
<dbReference type="GO" id="GO:0017065">
    <property type="term" value="F:single-strand selective uracil DNA N-glycosylase activity"/>
    <property type="evidence" value="ECO:0007669"/>
    <property type="project" value="InterPro"/>
</dbReference>
<evidence type="ECO:0000256" key="2">
    <source>
        <dbReference type="ARBA" id="ARBA00022763"/>
    </source>
</evidence>
<dbReference type="InterPro" id="IPR039134">
    <property type="entry name" value="SMUG1"/>
</dbReference>
<organism evidence="7 8">
    <name type="scientific">Dissulfurirhabdus thermomarina</name>
    <dbReference type="NCBI Taxonomy" id="1765737"/>
    <lineage>
        <taxon>Bacteria</taxon>
        <taxon>Deltaproteobacteria</taxon>
        <taxon>Dissulfurirhabdaceae</taxon>
        <taxon>Dissulfurirhabdus</taxon>
    </lineage>
</organism>
<evidence type="ECO:0000313" key="8">
    <source>
        <dbReference type="Proteomes" id="UP000469346"/>
    </source>
</evidence>
<keyword evidence="3" id="KW-0378">Hydrolase</keyword>
<dbReference type="InterPro" id="IPR036895">
    <property type="entry name" value="Uracil-DNA_glycosylase-like_sf"/>
</dbReference>
<dbReference type="SMART" id="SM00986">
    <property type="entry name" value="UDG"/>
    <property type="match status" value="1"/>
</dbReference>
<gene>
    <name evidence="7" type="ORF">G3N55_11485</name>
</gene>
<feature type="domain" description="Uracil-DNA glycosylase-like" evidence="6">
    <location>
        <begin position="51"/>
        <end position="240"/>
    </location>
</feature>
<dbReference type="RefSeq" id="WP_163299689.1">
    <property type="nucleotide sequence ID" value="NZ_JAAGRR010000178.1"/>
</dbReference>
<reference evidence="7 8" key="1">
    <citation type="submission" date="2020-02" db="EMBL/GenBank/DDBJ databases">
        <title>Comparative genomics of sulfur disproportionating microorganisms.</title>
        <authorList>
            <person name="Ward L.M."/>
            <person name="Bertran E."/>
            <person name="Johnston D.T."/>
        </authorList>
    </citation>
    <scope>NUCLEOTIDE SEQUENCE [LARGE SCALE GENOMIC DNA]</scope>
    <source>
        <strain evidence="7 8">DSM 100025</strain>
    </source>
</reference>
<dbReference type="CDD" id="cd19374">
    <property type="entry name" value="UDG-F3_SMUG1-like"/>
    <property type="match status" value="1"/>
</dbReference>
<comment type="similarity">
    <text evidence="1">Belongs to the uracil-DNA glycosylase (UDG) superfamily. SMUG1 family.</text>
</comment>
<comment type="caution">
    <text evidence="7">The sequence shown here is derived from an EMBL/GenBank/DDBJ whole genome shotgun (WGS) entry which is preliminary data.</text>
</comment>
<evidence type="ECO:0000256" key="5">
    <source>
        <dbReference type="ARBA" id="ARBA00023204"/>
    </source>
</evidence>
<dbReference type="InterPro" id="IPR005122">
    <property type="entry name" value="Uracil-DNA_glycosylase-like"/>
</dbReference>
<dbReference type="PANTHER" id="PTHR13235">
    <property type="entry name" value="SINGLE-STRAND SELECTIVE MONOFUNCTIONAL URACIL DNA GLYCOSYLASE"/>
    <property type="match status" value="1"/>
</dbReference>
<evidence type="ECO:0000259" key="6">
    <source>
        <dbReference type="SMART" id="SM00986"/>
    </source>
</evidence>
<keyword evidence="8" id="KW-1185">Reference proteome</keyword>
<evidence type="ECO:0000256" key="1">
    <source>
        <dbReference type="ARBA" id="ARBA00007889"/>
    </source>
</evidence>
<dbReference type="GO" id="GO:0000703">
    <property type="term" value="F:oxidized pyrimidine nucleobase lesion DNA N-glycosylase activity"/>
    <property type="evidence" value="ECO:0007669"/>
    <property type="project" value="TreeGrafter"/>
</dbReference>
<keyword evidence="5" id="KW-0234">DNA repair</keyword>
<dbReference type="SUPFAM" id="SSF52141">
    <property type="entry name" value="Uracil-DNA glycosylase-like"/>
    <property type="match status" value="1"/>
</dbReference>
<dbReference type="Pfam" id="PF03167">
    <property type="entry name" value="UDG"/>
    <property type="match status" value="1"/>
</dbReference>
<evidence type="ECO:0000256" key="4">
    <source>
        <dbReference type="ARBA" id="ARBA00023125"/>
    </source>
</evidence>
<proteinExistence type="inferred from homology"/>
<dbReference type="GO" id="GO:0006284">
    <property type="term" value="P:base-excision repair"/>
    <property type="evidence" value="ECO:0007669"/>
    <property type="project" value="InterPro"/>
</dbReference>
<keyword evidence="4 7" id="KW-0238">DNA-binding</keyword>
<dbReference type="EMBL" id="JAAGRR010000178">
    <property type="protein sequence ID" value="NDY43461.1"/>
    <property type="molecule type" value="Genomic_DNA"/>
</dbReference>
<dbReference type="Proteomes" id="UP000469346">
    <property type="component" value="Unassembled WGS sequence"/>
</dbReference>
<dbReference type="PANTHER" id="PTHR13235:SF2">
    <property type="entry name" value="SINGLE-STRAND SELECTIVE MONOFUNCTIONAL URACIL DNA GLYCOSYLASE"/>
    <property type="match status" value="1"/>
</dbReference>
<name>A0A6N9TQB6_DISTH</name>
<dbReference type="SMART" id="SM00987">
    <property type="entry name" value="UreE_C"/>
    <property type="match status" value="1"/>
</dbReference>